<dbReference type="InterPro" id="IPR000866">
    <property type="entry name" value="AhpC/TSA"/>
</dbReference>
<organism evidence="6 7">
    <name type="scientific">Butyricimonas faecalis</name>
    <dbReference type="NCBI Taxonomy" id="2093856"/>
    <lineage>
        <taxon>Bacteria</taxon>
        <taxon>Pseudomonadati</taxon>
        <taxon>Bacteroidota</taxon>
        <taxon>Bacteroidia</taxon>
        <taxon>Bacteroidales</taxon>
        <taxon>Odoribacteraceae</taxon>
        <taxon>Butyricimonas</taxon>
    </lineage>
</organism>
<sequence>MNGSNLFVMKKGILFLLFYVVFFESYSQQRIEGNVGDAQINKIYLFEVVNEFREIYRVIDSAEVHKGNFEFVLNEMTPELYFVGDNLKHGGYFFLDGKNVKLTAERVTEEGITWSVKGSPLDKLYREFANELYVATNKHIQDSLDRCFFRARDMGDEAEMARIKKESIPYYTKEKEIEQALVNKYLEKNRNNPFGIYLYYSKIFQFKNFPTLNDVDKERAYIKTFGSKAKKTRYMTWMGEQLMIYENCSIGHEAPEIVGKDTLGNIIRLSDLRGNYVLIDFWHSYCHWCRKEVPALKKALKHFEGKNFKILGVSSDFYEERWKKIIREDGSFWEHMILGRGNPASRLYCVRAVPYIVLIGPDGKILAKELRGQDLIDVPDKFVK</sequence>
<evidence type="ECO:0000259" key="5">
    <source>
        <dbReference type="PROSITE" id="PS51352"/>
    </source>
</evidence>
<dbReference type="EMBL" id="CP032819">
    <property type="protein sequence ID" value="AZS28094.1"/>
    <property type="molecule type" value="Genomic_DNA"/>
</dbReference>
<dbReference type="InterPro" id="IPR025380">
    <property type="entry name" value="DUF4369"/>
</dbReference>
<evidence type="ECO:0000256" key="1">
    <source>
        <dbReference type="ARBA" id="ARBA00004196"/>
    </source>
</evidence>
<dbReference type="PANTHER" id="PTHR42852:SF6">
    <property type="entry name" value="THIOL:DISULFIDE INTERCHANGE PROTEIN DSBE"/>
    <property type="match status" value="1"/>
</dbReference>
<dbReference type="GO" id="GO:0016209">
    <property type="term" value="F:antioxidant activity"/>
    <property type="evidence" value="ECO:0007669"/>
    <property type="project" value="InterPro"/>
</dbReference>
<dbReference type="Pfam" id="PF14289">
    <property type="entry name" value="DUF4369"/>
    <property type="match status" value="1"/>
</dbReference>
<name>A0A3S9VNH4_9BACT</name>
<dbReference type="Proteomes" id="UP000270673">
    <property type="component" value="Chromosome"/>
</dbReference>
<dbReference type="GO" id="GO:0016491">
    <property type="term" value="F:oxidoreductase activity"/>
    <property type="evidence" value="ECO:0007669"/>
    <property type="project" value="InterPro"/>
</dbReference>
<evidence type="ECO:0000256" key="3">
    <source>
        <dbReference type="ARBA" id="ARBA00023157"/>
    </source>
</evidence>
<dbReference type="PROSITE" id="PS51352">
    <property type="entry name" value="THIOREDOXIN_2"/>
    <property type="match status" value="1"/>
</dbReference>
<comment type="subcellular location">
    <subcellularLocation>
        <location evidence="1">Cell envelope</location>
    </subcellularLocation>
</comment>
<accession>A0A3S9VNH4</accession>
<dbReference type="AlphaFoldDB" id="A0A3S9VNH4"/>
<dbReference type="CDD" id="cd02966">
    <property type="entry name" value="TlpA_like_family"/>
    <property type="match status" value="1"/>
</dbReference>
<dbReference type="InterPro" id="IPR050553">
    <property type="entry name" value="Thioredoxin_ResA/DsbE_sf"/>
</dbReference>
<evidence type="ECO:0000313" key="6">
    <source>
        <dbReference type="EMBL" id="AZS28094.1"/>
    </source>
</evidence>
<dbReference type="Gene3D" id="3.40.30.10">
    <property type="entry name" value="Glutaredoxin"/>
    <property type="match status" value="1"/>
</dbReference>
<proteinExistence type="predicted"/>
<keyword evidence="7" id="KW-1185">Reference proteome</keyword>
<dbReference type="InterPro" id="IPR036249">
    <property type="entry name" value="Thioredoxin-like_sf"/>
</dbReference>
<dbReference type="OrthoDB" id="979391at2"/>
<evidence type="ECO:0000256" key="2">
    <source>
        <dbReference type="ARBA" id="ARBA00022748"/>
    </source>
</evidence>
<dbReference type="KEGG" id="buy:D8S85_00045"/>
<dbReference type="PANTHER" id="PTHR42852">
    <property type="entry name" value="THIOL:DISULFIDE INTERCHANGE PROTEIN DSBE"/>
    <property type="match status" value="1"/>
</dbReference>
<feature type="domain" description="Thioredoxin" evidence="5">
    <location>
        <begin position="248"/>
        <end position="384"/>
    </location>
</feature>
<evidence type="ECO:0000256" key="4">
    <source>
        <dbReference type="ARBA" id="ARBA00023284"/>
    </source>
</evidence>
<keyword evidence="2" id="KW-0201">Cytochrome c-type biogenesis</keyword>
<keyword evidence="3" id="KW-1015">Disulfide bond</keyword>
<reference evidence="6 7" key="1">
    <citation type="submission" date="2018-10" db="EMBL/GenBank/DDBJ databases">
        <title>Butyricimonas faecalis sp. nov., isolated from human faeces and emended description of the genus Butyricimonas.</title>
        <authorList>
            <person name="Le Roy T."/>
            <person name="Van der Smissen P."/>
            <person name="Paquot A."/>
            <person name="Delzenne N."/>
            <person name="Muccioli G."/>
            <person name="Collet J.-F."/>
            <person name="Cani P.D."/>
        </authorList>
    </citation>
    <scope>NUCLEOTIDE SEQUENCE [LARGE SCALE GENOMIC DNA]</scope>
    <source>
        <strain evidence="6 7">H184</strain>
    </source>
</reference>
<keyword evidence="4" id="KW-0676">Redox-active center</keyword>
<evidence type="ECO:0000313" key="7">
    <source>
        <dbReference type="Proteomes" id="UP000270673"/>
    </source>
</evidence>
<dbReference type="SUPFAM" id="SSF52833">
    <property type="entry name" value="Thioredoxin-like"/>
    <property type="match status" value="1"/>
</dbReference>
<protein>
    <submittedName>
        <fullName evidence="6">AhpC/TSA family protein</fullName>
    </submittedName>
</protein>
<dbReference type="Pfam" id="PF00578">
    <property type="entry name" value="AhpC-TSA"/>
    <property type="match status" value="1"/>
</dbReference>
<dbReference type="GO" id="GO:0030313">
    <property type="term" value="C:cell envelope"/>
    <property type="evidence" value="ECO:0007669"/>
    <property type="project" value="UniProtKB-SubCell"/>
</dbReference>
<gene>
    <name evidence="6" type="ORF">D8S85_00045</name>
</gene>
<dbReference type="GO" id="GO:0017004">
    <property type="term" value="P:cytochrome complex assembly"/>
    <property type="evidence" value="ECO:0007669"/>
    <property type="project" value="UniProtKB-KW"/>
</dbReference>
<dbReference type="InterPro" id="IPR013766">
    <property type="entry name" value="Thioredoxin_domain"/>
</dbReference>